<gene>
    <name evidence="3" type="ORF">OS493_036117</name>
</gene>
<accession>A0A9W9Y7F9</accession>
<comment type="caution">
    <text evidence="3">The sequence shown here is derived from an EMBL/GenBank/DDBJ whole genome shotgun (WGS) entry which is preliminary data.</text>
</comment>
<dbReference type="EMBL" id="MU827835">
    <property type="protein sequence ID" value="KAJ7319474.1"/>
    <property type="molecule type" value="Genomic_DNA"/>
</dbReference>
<proteinExistence type="predicted"/>
<name>A0A9W9Y7F9_9CNID</name>
<dbReference type="Pfam" id="PF14493">
    <property type="entry name" value="HTH_40"/>
    <property type="match status" value="1"/>
</dbReference>
<feature type="domain" description="Helicase Helix-turn-helix" evidence="2">
    <location>
        <begin position="50"/>
        <end position="135"/>
    </location>
</feature>
<evidence type="ECO:0000313" key="3">
    <source>
        <dbReference type="EMBL" id="KAJ7319474.1"/>
    </source>
</evidence>
<dbReference type="Proteomes" id="UP001163046">
    <property type="component" value="Unassembled WGS sequence"/>
</dbReference>
<evidence type="ECO:0000256" key="1">
    <source>
        <dbReference type="SAM" id="MobiDB-lite"/>
    </source>
</evidence>
<sequence length="144" mass="16317">MSERKRTSEPAHDDAPNPKYTRLHAVKINLRQMYGKYTPSTKKSLVVDGLKNGKKFEELAAELGVATATAEVYGIDGLAAGQEIDHKMLSKYLQISVESFQLIKTEILSNEDRKLRTIRDNLEGQFSYNQIRFVLACLIQELDL</sequence>
<dbReference type="OrthoDB" id="5959916at2759"/>
<protein>
    <recommendedName>
        <fullName evidence="2">Helicase Helix-turn-helix domain-containing protein</fullName>
    </recommendedName>
</protein>
<organism evidence="3 4">
    <name type="scientific">Desmophyllum pertusum</name>
    <dbReference type="NCBI Taxonomy" id="174260"/>
    <lineage>
        <taxon>Eukaryota</taxon>
        <taxon>Metazoa</taxon>
        <taxon>Cnidaria</taxon>
        <taxon>Anthozoa</taxon>
        <taxon>Hexacorallia</taxon>
        <taxon>Scleractinia</taxon>
        <taxon>Caryophylliina</taxon>
        <taxon>Caryophylliidae</taxon>
        <taxon>Desmophyllum</taxon>
    </lineage>
</organism>
<keyword evidence="4" id="KW-1185">Reference proteome</keyword>
<evidence type="ECO:0000313" key="4">
    <source>
        <dbReference type="Proteomes" id="UP001163046"/>
    </source>
</evidence>
<dbReference type="AlphaFoldDB" id="A0A9W9Y7F9"/>
<reference evidence="3" key="1">
    <citation type="submission" date="2023-01" db="EMBL/GenBank/DDBJ databases">
        <title>Genome assembly of the deep-sea coral Lophelia pertusa.</title>
        <authorList>
            <person name="Herrera S."/>
            <person name="Cordes E."/>
        </authorList>
    </citation>
    <scope>NUCLEOTIDE SEQUENCE</scope>
    <source>
        <strain evidence="3">USNM1676648</strain>
        <tissue evidence="3">Polyp</tissue>
    </source>
</reference>
<dbReference type="InterPro" id="IPR029491">
    <property type="entry name" value="Helicase_HTH"/>
</dbReference>
<feature type="region of interest" description="Disordered" evidence="1">
    <location>
        <begin position="1"/>
        <end position="20"/>
    </location>
</feature>
<feature type="compositionally biased region" description="Basic and acidic residues" evidence="1">
    <location>
        <begin position="1"/>
        <end position="16"/>
    </location>
</feature>
<evidence type="ECO:0000259" key="2">
    <source>
        <dbReference type="Pfam" id="PF14493"/>
    </source>
</evidence>